<evidence type="ECO:0000256" key="9">
    <source>
        <dbReference type="ARBA" id="ARBA00048605"/>
    </source>
</evidence>
<dbReference type="InterPro" id="IPR050749">
    <property type="entry name" value="Glycosyl_Hydrolase_47"/>
</dbReference>
<evidence type="ECO:0000256" key="4">
    <source>
        <dbReference type="ARBA" id="ARBA00022723"/>
    </source>
</evidence>
<feature type="active site" description="Proton donor" evidence="10">
    <location>
        <position position="218"/>
    </location>
</feature>
<evidence type="ECO:0000256" key="13">
    <source>
        <dbReference type="RuleBase" id="RU361193"/>
    </source>
</evidence>
<comment type="cofactor">
    <cofactor evidence="1 11">
        <name>Ca(2+)</name>
        <dbReference type="ChEBI" id="CHEBI:29108"/>
    </cofactor>
</comment>
<dbReference type="PANTHER" id="PTHR11742">
    <property type="entry name" value="MANNOSYL-OLIGOSACCHARIDE ALPHA-1,2-MANNOSIDASE-RELATED"/>
    <property type="match status" value="1"/>
</dbReference>
<sequence>MSGGSGPLPYSMRDVGASGAYNNAKFRHRSRLKMFLQSLATNSSKYRCGKFTVGKFLSLLMVSGLLYLFLHKSPDGFVPGELHGKEVHNNNVRKAPNIRTFWRKPPRLPPRLPPNEIYKNNTLLQHSPSEWTARQKKVKEAFEHAWTGYRNYAMGYDELMPLSHRGTDGLGGLGATIVDSLDTAIIMGADDIVSEASKWIEENLPKRISEKGQVNLFETTIRVLGGLLSAYHLSGGDHAGTGYSGIPASYTKANPERLLEVSKDLADRLLLAFTSSPTAIPLSDVILRDRTAHAAPDGLSSTSEATTLQLEFSYLSRVSGDPKYDREAMKVLEHMKTLPKVEGLVPIHIKGNLYYLLAFMCSPSSGQFSGENIRLGSRGDSYYEYLLKVWIQQEEYRNSSLKYLFEMYTEAMKGVKHLLVRKTVPNELVFVGEFPFGRNGDFSPKMDHLVCFLPGTLALGATKGITKKKALESNLLTDEDIENLQLAEDLAKTCVEMYFVTSTGLAPEIAYFHIEGNPEGGPDGGNKSNKYVNDIIIKPLDRHNLLRPETVESLFVLHRITEDPKYREWGWQIFEAFEKYTKVDSGGYSSLDDVTSLPPHRRDKMETFFLGETLKYLYLLFDESNTLPLDKYVFNTEAHPLPVMQSVEQASHSV</sequence>
<evidence type="ECO:0000256" key="11">
    <source>
        <dbReference type="PIRSR" id="PIRSR601382-2"/>
    </source>
</evidence>
<comment type="similarity">
    <text evidence="3 13">Belongs to the glycosyl hydrolase 47 family.</text>
</comment>
<dbReference type="EC" id="3.2.1.-" evidence="13"/>
<dbReference type="InterPro" id="IPR001382">
    <property type="entry name" value="Glyco_hydro_47"/>
</dbReference>
<evidence type="ECO:0000313" key="15">
    <source>
        <dbReference type="Proteomes" id="UP000095767"/>
    </source>
</evidence>
<accession>A0A1E5WB74</accession>
<evidence type="ECO:0000256" key="2">
    <source>
        <dbReference type="ARBA" id="ARBA00004922"/>
    </source>
</evidence>
<evidence type="ECO:0000256" key="1">
    <source>
        <dbReference type="ARBA" id="ARBA00001913"/>
    </source>
</evidence>
<proteinExistence type="inferred from homology"/>
<evidence type="ECO:0000313" key="14">
    <source>
        <dbReference type="EMBL" id="OEL34510.1"/>
    </source>
</evidence>
<feature type="active site" evidence="10">
    <location>
        <position position="380"/>
    </location>
</feature>
<dbReference type="AlphaFoldDB" id="A0A1E5WB74"/>
<evidence type="ECO:0000256" key="10">
    <source>
        <dbReference type="PIRSR" id="PIRSR601382-1"/>
    </source>
</evidence>
<dbReference type="STRING" id="888268.A0A1E5WB74"/>
<comment type="caution">
    <text evidence="14">The sequence shown here is derived from an EMBL/GenBank/DDBJ whole genome shotgun (WGS) entry which is preliminary data.</text>
</comment>
<dbReference type="GO" id="GO:0016020">
    <property type="term" value="C:membrane"/>
    <property type="evidence" value="ECO:0007669"/>
    <property type="project" value="InterPro"/>
</dbReference>
<dbReference type="GO" id="GO:0005975">
    <property type="term" value="P:carbohydrate metabolic process"/>
    <property type="evidence" value="ECO:0007669"/>
    <property type="project" value="InterPro"/>
</dbReference>
<keyword evidence="5 13" id="KW-0378">Hydrolase</keyword>
<dbReference type="GO" id="GO:0005768">
    <property type="term" value="C:endosome"/>
    <property type="evidence" value="ECO:0007669"/>
    <property type="project" value="TreeGrafter"/>
</dbReference>
<evidence type="ECO:0000256" key="6">
    <source>
        <dbReference type="ARBA" id="ARBA00022837"/>
    </source>
</evidence>
<gene>
    <name evidence="14" type="ORF">BAE44_0004470</name>
</gene>
<feature type="active site" evidence="10">
    <location>
        <position position="549"/>
    </location>
</feature>
<evidence type="ECO:0000256" key="12">
    <source>
        <dbReference type="PIRSR" id="PIRSR601382-3"/>
    </source>
</evidence>
<dbReference type="EMBL" id="LWDX02015187">
    <property type="protein sequence ID" value="OEL34510.1"/>
    <property type="molecule type" value="Genomic_DNA"/>
</dbReference>
<keyword evidence="13" id="KW-0326">Glycosidase</keyword>
<dbReference type="OrthoDB" id="8118055at2759"/>
<dbReference type="GO" id="GO:0005509">
    <property type="term" value="F:calcium ion binding"/>
    <property type="evidence" value="ECO:0007669"/>
    <property type="project" value="InterPro"/>
</dbReference>
<dbReference type="SUPFAM" id="SSF48225">
    <property type="entry name" value="Seven-hairpin glycosidases"/>
    <property type="match status" value="1"/>
</dbReference>
<feature type="active site" description="Proton donor" evidence="10">
    <location>
        <position position="508"/>
    </location>
</feature>
<dbReference type="GO" id="GO:0005783">
    <property type="term" value="C:endoplasmic reticulum"/>
    <property type="evidence" value="ECO:0007669"/>
    <property type="project" value="TreeGrafter"/>
</dbReference>
<comment type="catalytic activity">
    <reaction evidence="9">
        <text>N(4)-(alpha-D-Man-(1-&gt;2)-alpha-D-Man-(1-&gt;2)-alpha-D-Man-(1-&gt;3)-[alpha-D-Man-(1-&gt;2)-alpha-D-Man-(1-&gt;3)-[alpha-D-Man-(1-&gt;2)-alpha-D-Man-(1-&gt;6)]-alpha-D-Man-(1-&gt;6)]-beta-D-Man-(1-&gt;4)-beta-D-GlcNAc-(1-&gt;4)-beta-D-GlcNAc)-L-asparaginyl-[protein] (N-glucan mannose isomer 9A1,2,3B1,2,3) + 4 H2O = N(4)-(alpha-D-Man-(1-&gt;3)-[alpha-D-Man-(1-&gt;3)-[alpha-D-Man-(1-&gt;6)]-alpha-D-Man-(1-&gt;6)]-beta-D-Man-(1-&gt;4)-beta-D-GlcNAc-(1-&gt;4)-beta-D-GlcNAc)-L-asparaginyl-[protein] (N-glucan mannose isomer 5A1,2) + 4 beta-D-mannose</text>
        <dbReference type="Rhea" id="RHEA:56008"/>
        <dbReference type="Rhea" id="RHEA-COMP:14356"/>
        <dbReference type="Rhea" id="RHEA-COMP:14367"/>
        <dbReference type="ChEBI" id="CHEBI:15377"/>
        <dbReference type="ChEBI" id="CHEBI:28563"/>
        <dbReference type="ChEBI" id="CHEBI:59087"/>
        <dbReference type="ChEBI" id="CHEBI:139493"/>
        <dbReference type="EC" id="3.2.1.113"/>
    </reaction>
</comment>
<evidence type="ECO:0000256" key="5">
    <source>
        <dbReference type="ARBA" id="ARBA00022801"/>
    </source>
</evidence>
<name>A0A1E5WB74_9POAL</name>
<dbReference type="PRINTS" id="PR00747">
    <property type="entry name" value="GLYHDRLASE47"/>
</dbReference>
<dbReference type="InterPro" id="IPR036026">
    <property type="entry name" value="Seven-hairpin_glycosidases"/>
</dbReference>
<dbReference type="GO" id="GO:0004571">
    <property type="term" value="F:mannosyl-oligosaccharide 1,2-alpha-mannosidase activity"/>
    <property type="evidence" value="ECO:0007669"/>
    <property type="project" value="UniProtKB-EC"/>
</dbReference>
<comment type="pathway">
    <text evidence="2">Protein modification; protein glycosylation.</text>
</comment>
<organism evidence="14 15">
    <name type="scientific">Dichanthelium oligosanthes</name>
    <dbReference type="NCBI Taxonomy" id="888268"/>
    <lineage>
        <taxon>Eukaryota</taxon>
        <taxon>Viridiplantae</taxon>
        <taxon>Streptophyta</taxon>
        <taxon>Embryophyta</taxon>
        <taxon>Tracheophyta</taxon>
        <taxon>Spermatophyta</taxon>
        <taxon>Magnoliopsida</taxon>
        <taxon>Liliopsida</taxon>
        <taxon>Poales</taxon>
        <taxon>Poaceae</taxon>
        <taxon>PACMAD clade</taxon>
        <taxon>Panicoideae</taxon>
        <taxon>Panicodae</taxon>
        <taxon>Paniceae</taxon>
        <taxon>Dichantheliinae</taxon>
        <taxon>Dichanthelium</taxon>
    </lineage>
</organism>
<keyword evidence="7 12" id="KW-1015">Disulfide bond</keyword>
<feature type="binding site" evidence="11">
    <location>
        <position position="636"/>
    </location>
    <ligand>
        <name>Ca(2+)</name>
        <dbReference type="ChEBI" id="CHEBI:29108"/>
    </ligand>
</feature>
<dbReference type="Gene3D" id="1.50.10.10">
    <property type="match status" value="1"/>
</dbReference>
<keyword evidence="6 11" id="KW-0106">Calcium</keyword>
<keyword evidence="15" id="KW-1185">Reference proteome</keyword>
<dbReference type="GO" id="GO:0005802">
    <property type="term" value="C:trans-Golgi network"/>
    <property type="evidence" value="ECO:0007669"/>
    <property type="project" value="TreeGrafter"/>
</dbReference>
<dbReference type="FunFam" id="1.50.10.10:FF:000025">
    <property type="entry name" value="alpha-1,2-Mannosidase"/>
    <property type="match status" value="1"/>
</dbReference>
<reference evidence="14 15" key="1">
    <citation type="submission" date="2016-09" db="EMBL/GenBank/DDBJ databases">
        <title>The draft genome of Dichanthelium oligosanthes: A C3 panicoid grass species.</title>
        <authorList>
            <person name="Studer A.J."/>
            <person name="Schnable J.C."/>
            <person name="Brutnell T.P."/>
        </authorList>
    </citation>
    <scope>NUCLEOTIDE SEQUENCE [LARGE SCALE GENOMIC DNA]</scope>
    <source>
        <strain evidence="15">cv. Kellogg 1175</strain>
        <tissue evidence="14">Leaf</tissue>
    </source>
</reference>
<dbReference type="Pfam" id="PF01532">
    <property type="entry name" value="Glyco_hydro_47"/>
    <property type="match status" value="1"/>
</dbReference>
<comment type="catalytic activity">
    <reaction evidence="8">
        <text>N(4)-(alpha-D-Man-(1-&gt;2)-alpha-D-Man-(1-&gt;2)-alpha-D-Man-(1-&gt;3)-[alpha-D-Man-(1-&gt;3)-[alpha-D-Man-(1-&gt;2)-alpha-D-Man-(1-&gt;6)]-alpha-D-Man-(1-&gt;6)]-beta-D-Man-(1-&gt;4)-beta-D-GlcNAc-(1-&gt;4)-beta-D-GlcNAc)-L-asparaginyl-[protein] (N-glucan mannose isomer 8A1,2,3B1,3) + 3 H2O = N(4)-(alpha-D-Man-(1-&gt;3)-[alpha-D-Man-(1-&gt;3)-[alpha-D-Man-(1-&gt;6)]-alpha-D-Man-(1-&gt;6)]-beta-D-Man-(1-&gt;4)-beta-D-GlcNAc-(1-&gt;4)-beta-D-GlcNAc)-L-asparaginyl-[protein] (N-glucan mannose isomer 5A1,2) + 3 beta-D-mannose</text>
        <dbReference type="Rhea" id="RHEA:56028"/>
        <dbReference type="Rhea" id="RHEA-COMP:14358"/>
        <dbReference type="Rhea" id="RHEA-COMP:14367"/>
        <dbReference type="ChEBI" id="CHEBI:15377"/>
        <dbReference type="ChEBI" id="CHEBI:28563"/>
        <dbReference type="ChEBI" id="CHEBI:59087"/>
        <dbReference type="ChEBI" id="CHEBI:60628"/>
        <dbReference type="EC" id="3.2.1.113"/>
    </reaction>
</comment>
<feature type="disulfide bond" evidence="12">
    <location>
        <begin position="451"/>
        <end position="494"/>
    </location>
</feature>
<protein>
    <recommendedName>
        <fullName evidence="13">alpha-1,2-Mannosidase</fullName>
        <ecNumber evidence="13">3.2.1.-</ecNumber>
    </recommendedName>
</protein>
<dbReference type="PANTHER" id="PTHR11742:SF55">
    <property type="entry name" value="ENDOPLASMIC RETICULUM MANNOSYL-OLIGOSACCHARIDE 1,2-ALPHA-MANNOSIDASE"/>
    <property type="match status" value="1"/>
</dbReference>
<evidence type="ECO:0000256" key="7">
    <source>
        <dbReference type="ARBA" id="ARBA00023157"/>
    </source>
</evidence>
<evidence type="ECO:0000256" key="8">
    <source>
        <dbReference type="ARBA" id="ARBA00047669"/>
    </source>
</evidence>
<keyword evidence="4 11" id="KW-0479">Metal-binding</keyword>
<dbReference type="Proteomes" id="UP000095767">
    <property type="component" value="Unassembled WGS sequence"/>
</dbReference>
<dbReference type="InterPro" id="IPR012341">
    <property type="entry name" value="6hp_glycosidase-like_sf"/>
</dbReference>
<evidence type="ECO:0000256" key="3">
    <source>
        <dbReference type="ARBA" id="ARBA00007658"/>
    </source>
</evidence>